<dbReference type="InterPro" id="IPR015919">
    <property type="entry name" value="Cadherin-like_sf"/>
</dbReference>
<feature type="domain" description="Cadherin" evidence="15">
    <location>
        <begin position="750"/>
        <end position="839"/>
    </location>
</feature>
<keyword evidence="3 14" id="KW-0812">Transmembrane</keyword>
<feature type="region of interest" description="Disordered" evidence="13">
    <location>
        <begin position="1988"/>
        <end position="2007"/>
    </location>
</feature>
<evidence type="ECO:0000256" key="2">
    <source>
        <dbReference type="ARBA" id="ARBA00022536"/>
    </source>
</evidence>
<dbReference type="GO" id="GO:0030154">
    <property type="term" value="P:cell differentiation"/>
    <property type="evidence" value="ECO:0007669"/>
    <property type="project" value="UniProtKB-ARBA"/>
</dbReference>
<dbReference type="PROSITE" id="PS50268">
    <property type="entry name" value="CADHERIN_2"/>
    <property type="match status" value="13"/>
</dbReference>
<feature type="domain" description="Cadherin" evidence="15">
    <location>
        <begin position="559"/>
        <end position="671"/>
    </location>
</feature>
<keyword evidence="4" id="KW-0732">Signal</keyword>
<evidence type="ECO:0000256" key="6">
    <source>
        <dbReference type="ARBA" id="ARBA00022837"/>
    </source>
</evidence>
<name>A0A3Q0INN9_DIACI</name>
<protein>
    <submittedName>
        <fullName evidence="17">Cadherin-23</fullName>
    </submittedName>
</protein>
<dbReference type="GO" id="GO:0048731">
    <property type="term" value="P:system development"/>
    <property type="evidence" value="ECO:0007669"/>
    <property type="project" value="UniProtKB-ARBA"/>
</dbReference>
<feature type="domain" description="Cadherin" evidence="15">
    <location>
        <begin position="467"/>
        <end position="558"/>
    </location>
</feature>
<dbReference type="CDD" id="cd11304">
    <property type="entry name" value="Cadherin_repeat"/>
    <property type="match status" value="13"/>
</dbReference>
<feature type="domain" description="Cadherin" evidence="15">
    <location>
        <begin position="840"/>
        <end position="952"/>
    </location>
</feature>
<dbReference type="GO" id="GO:0001736">
    <property type="term" value="P:establishment of planar polarity"/>
    <property type="evidence" value="ECO:0007669"/>
    <property type="project" value="UniProtKB-ARBA"/>
</dbReference>
<evidence type="ECO:0000313" key="17">
    <source>
        <dbReference type="RefSeq" id="XP_026677921.1"/>
    </source>
</evidence>
<dbReference type="GO" id="GO:0048589">
    <property type="term" value="P:developmental growth"/>
    <property type="evidence" value="ECO:0007669"/>
    <property type="project" value="UniProtKB-ARBA"/>
</dbReference>
<keyword evidence="2" id="KW-0245">EGF-like domain</keyword>
<dbReference type="PaxDb" id="121845-A0A3Q0INN9"/>
<feature type="domain" description="Cadherin" evidence="15">
    <location>
        <begin position="99"/>
        <end position="193"/>
    </location>
</feature>
<feature type="domain" description="Cadherin" evidence="15">
    <location>
        <begin position="1179"/>
        <end position="1289"/>
    </location>
</feature>
<evidence type="ECO:0000259" key="15">
    <source>
        <dbReference type="PROSITE" id="PS50268"/>
    </source>
</evidence>
<dbReference type="GO" id="GO:0005509">
    <property type="term" value="F:calcium ion binding"/>
    <property type="evidence" value="ECO:0007669"/>
    <property type="project" value="UniProtKB-UniRule"/>
</dbReference>
<evidence type="ECO:0000256" key="8">
    <source>
        <dbReference type="ARBA" id="ARBA00022989"/>
    </source>
</evidence>
<feature type="domain" description="Cadherin" evidence="15">
    <location>
        <begin position="1402"/>
        <end position="1509"/>
    </location>
</feature>
<feature type="compositionally biased region" description="Basic and acidic residues" evidence="13">
    <location>
        <begin position="1989"/>
        <end position="2007"/>
    </location>
</feature>
<evidence type="ECO:0000256" key="7">
    <source>
        <dbReference type="ARBA" id="ARBA00022889"/>
    </source>
</evidence>
<dbReference type="Proteomes" id="UP000079169">
    <property type="component" value="Unplaced"/>
</dbReference>
<comment type="subcellular location">
    <subcellularLocation>
        <location evidence="1">Cell membrane</location>
        <topology evidence="1">Single-pass type I membrane protein</topology>
    </subcellularLocation>
</comment>
<dbReference type="Pfam" id="PF00028">
    <property type="entry name" value="Cadherin"/>
    <property type="match status" value="10"/>
</dbReference>
<evidence type="ECO:0000313" key="16">
    <source>
        <dbReference type="Proteomes" id="UP000079169"/>
    </source>
</evidence>
<feature type="domain" description="Cadherin" evidence="15">
    <location>
        <begin position="1510"/>
        <end position="1632"/>
    </location>
</feature>
<evidence type="ECO:0000256" key="5">
    <source>
        <dbReference type="ARBA" id="ARBA00022737"/>
    </source>
</evidence>
<keyword evidence="9 14" id="KW-0472">Membrane</keyword>
<evidence type="ECO:0000256" key="4">
    <source>
        <dbReference type="ARBA" id="ARBA00022729"/>
    </source>
</evidence>
<evidence type="ECO:0000256" key="10">
    <source>
        <dbReference type="ARBA" id="ARBA00023157"/>
    </source>
</evidence>
<evidence type="ECO:0000256" key="9">
    <source>
        <dbReference type="ARBA" id="ARBA00023136"/>
    </source>
</evidence>
<dbReference type="SMART" id="SM00112">
    <property type="entry name" value="CA"/>
    <property type="match status" value="13"/>
</dbReference>
<evidence type="ECO:0000256" key="13">
    <source>
        <dbReference type="SAM" id="MobiDB-lite"/>
    </source>
</evidence>
<feature type="domain" description="Cadherin" evidence="15">
    <location>
        <begin position="1074"/>
        <end position="1177"/>
    </location>
</feature>
<feature type="region of interest" description="Disordered" evidence="13">
    <location>
        <begin position="1947"/>
        <end position="1983"/>
    </location>
</feature>
<feature type="domain" description="Cadherin" evidence="15">
    <location>
        <begin position="1633"/>
        <end position="1754"/>
    </location>
</feature>
<evidence type="ECO:0000256" key="11">
    <source>
        <dbReference type="ARBA" id="ARBA00023180"/>
    </source>
</evidence>
<evidence type="ECO:0000256" key="12">
    <source>
        <dbReference type="PROSITE-ProRule" id="PRU00043"/>
    </source>
</evidence>
<dbReference type="InterPro" id="IPR002126">
    <property type="entry name" value="Cadherin-like_dom"/>
</dbReference>
<dbReference type="GO" id="GO:0005886">
    <property type="term" value="C:plasma membrane"/>
    <property type="evidence" value="ECO:0007669"/>
    <property type="project" value="UniProtKB-SubCell"/>
</dbReference>
<feature type="transmembrane region" description="Helical" evidence="14">
    <location>
        <begin position="1855"/>
        <end position="1878"/>
    </location>
</feature>
<dbReference type="PANTHER" id="PTHR24026:SF96">
    <property type="entry name" value="CADHERIN-86C"/>
    <property type="match status" value="1"/>
</dbReference>
<keyword evidence="6 12" id="KW-0106">Calcium</keyword>
<dbReference type="FunFam" id="2.60.40.60:FF:000124">
    <property type="entry name" value="Cadherin-related family member 1"/>
    <property type="match status" value="2"/>
</dbReference>
<keyword evidence="16" id="KW-1185">Reference proteome</keyword>
<dbReference type="FunFam" id="2.60.40.60:FF:000039">
    <property type="entry name" value="FAT atypical cadherin 3"/>
    <property type="match status" value="1"/>
</dbReference>
<dbReference type="RefSeq" id="XP_026677921.1">
    <property type="nucleotide sequence ID" value="XM_026822120.1"/>
</dbReference>
<sequence length="2049" mass="228228">MINLLNAGVNRVKEKHVLLIGTYLLLSAILVDSSVSGNRAPRFIIDEQTEIVIRLKEGPDTPAGTFIYRLRGADPDGDVLTFGVQGHGHDVIRIENLNVMLKTLEATDADEGPYGQVVYHLENVDGDEKDLFSISTVNGKGVIKLIGKLDYENKFLYQLKILAVDRSNNDRRNTGTAAILVKVQDVEDQPPEFVAVSSVTRVSEDVPVGTSVLQVKAVDGDRGINNKILYSISSGSQGIFDIDPNTGNIFTLKELDRESATSNNGAYILEIKVTEESKTVQPAPTAKTEVTIIITDVNDETPTFRSPRYVAEIHENSVINTPVTFLGGVVPQVFDYDQGKNGTFQMFIEGDMGTFEITPQKIINEASFLIRVALSFLSRILDKTLYLHVSHTASQTRVSDAFGSKHACIFIKCLHFAHSCAFYGIFSHGHIVNLLAELWGVIVDISNQDGHRNHAMFGELLHNLFGDEGTDNSAIYFSIIDTSVKSFNFTIDPVRGIIKPMQAIDFEHLAKIQNDRLGVNSRSIKLYIKAQDLGVPSLSSKVLVNIYVEDVNDNSPQFEHGSYQCTVSEDLVGGSTVIQVTAIDLDASSPNNLVAYRIQSGAQDKFIIDASTGIIRVSPGANLDPDLTENKTSLYHLEVLAIDGGIGREQRHSQVSVDIAIEDVNNKPPVLLDPGQVYVKENTPFFIEIDVGFIGVEIFNPYDIVSMALNSEGQNISIRICPSQTIDKRSWNKSDKTIEDISCQFESRTFDLEGSSQSTKLASKLAGMKHNEMKVRGIIKPMQAIDFEHLAKIQNDRLGVNSRSIKLYIKAQDLGVPSLSSKVLVNIYVEDVNDNSPQFEHGSYQCTVSEDLVGGSTVIQVTAIDLDASSPNNLVAYRIQSGAQDKFIIDASTGIIRVSPGANLDPDLTENKTSLYHLEVLAIDGGIGREQRHSQVSVDIAIEDVNNKPPVLLDPGQVYVKENTPVGTIIHKIVAIDPDLKPVLRYRIDLNNSEGRNEDGTIIKPSEFNYLSAFDLNSVDGKLKIVKIIDREKVETIKLGLIVEDLAGVKGKQTATGTLTIIIEDENDNSPVFKKPFYKRSIAENSKMGINIANVVAEDKDKNRTIKYSLEAMPKIKELINLDEDTGEIVVANKIDHEQHKWLNVSVRATDSGIPPRSSYAEVFIQVLDENDNNPYFVPGTLNQLSIREDTPLGTKIATIEAKDEDSGDYGKITYLLDRISSHGKFQIHPMTGTLNISDHLDREEQSSYMLIIEAWDNYQYGYMSGESRNAFKQILVNVIDVNDEKPVFENFPESCILITEFHEPMESVFIVKAVDKDDPSTPNGKVKFDIVQGNAQGLFNIMSIDYSSARIVTSGPLKMKYGNYTLRIQAQDLGTPPNIVYKDLPICVTDYNDNAPRFVSPTHNVTIRIPENATVGSAVITVEATDDDIGQNAMVQYRLKQDMIGDFQTFSIDPHSGLITLRQPLNRERQKLYQIRVEAYDQGVPTPLTSDLDLTIYVRNVNDYQPQFLIDEFTINFTEHQKPGSERYDLINTVDRDDIDILEKPSLPVCYYIISGNENGYFHLEPLSHKITTVREIDREEQDKHVLIVKASEDCINPPRIEGNVQFDSRDDSLLRLVINVLDINDNAPQFVHKVFTGGVTTDADFGTELLQIKAIDKDLGINARVKYFIIGAIRVSLSEGMENIPQPPFILDEDTGSVFLNFDPQKGMKGYFDFILMANDTGGLTDTAKVVIYLLREDQKVKFVLRQNPPELREKVDVFRSVLGNVTGAIVNVDECKVHETKDGKVDKTRTDLYLHFVDPGDHSVMEVDHVLKMIDLNIEQLDVLFKDFNVLDTQGAEALPILRAGHMDNVTWFWFAGVIMFLVLLIIVIVGICVSQRKYYQRQIKAATVSAFGSTESNATRTSAVTARVIPNTNMHSVEGSNPMWLQSYENEWYKETAADSLSQASERDSLDENVVTCHSQSHDGHDNSDSTEDNSCNSRSNIIKHTKDTLKLPHESGERKVGEGDRRFVDSIKSEGRSLYHENIYNHLNKLSNPLMGKKLETTEL</sequence>
<dbReference type="PRINTS" id="PR00205">
    <property type="entry name" value="CADHERIN"/>
</dbReference>
<evidence type="ECO:0000256" key="1">
    <source>
        <dbReference type="ARBA" id="ARBA00004251"/>
    </source>
</evidence>
<dbReference type="FunFam" id="2.60.40.60:FF:000306">
    <property type="entry name" value="Cadherin 23"/>
    <property type="match status" value="1"/>
</dbReference>
<dbReference type="STRING" id="121845.A0A3Q0INN9"/>
<feature type="domain" description="Cadherin" evidence="15">
    <location>
        <begin position="194"/>
        <end position="304"/>
    </location>
</feature>
<dbReference type="FunFam" id="2.60.40.60:FF:000118">
    <property type="entry name" value="protocadherin Fat 4"/>
    <property type="match status" value="2"/>
</dbReference>
<dbReference type="GO" id="GO:0048513">
    <property type="term" value="P:animal organ development"/>
    <property type="evidence" value="ECO:0007669"/>
    <property type="project" value="UniProtKB-ARBA"/>
</dbReference>
<evidence type="ECO:0000256" key="3">
    <source>
        <dbReference type="ARBA" id="ARBA00022692"/>
    </source>
</evidence>
<gene>
    <name evidence="17" type="primary">LOC103507197</name>
</gene>
<dbReference type="SUPFAM" id="SSF49313">
    <property type="entry name" value="Cadherin-like"/>
    <property type="match status" value="14"/>
</dbReference>
<dbReference type="KEGG" id="dci:103507197"/>
<dbReference type="GeneID" id="103507197"/>
<dbReference type="FunFam" id="2.60.40.60:FF:000168">
    <property type="entry name" value="Cadherin-related family member 2"/>
    <property type="match status" value="1"/>
</dbReference>
<keyword evidence="8 14" id="KW-1133">Transmembrane helix</keyword>
<feature type="domain" description="Cadherin" evidence="15">
    <location>
        <begin position="952"/>
        <end position="1073"/>
    </location>
</feature>
<feature type="domain" description="Cadherin" evidence="15">
    <location>
        <begin position="1299"/>
        <end position="1399"/>
    </location>
</feature>
<keyword evidence="7" id="KW-0130">Cell adhesion</keyword>
<dbReference type="InterPro" id="IPR020894">
    <property type="entry name" value="Cadherin_CS"/>
</dbReference>
<evidence type="ECO:0000256" key="14">
    <source>
        <dbReference type="SAM" id="Phobius"/>
    </source>
</evidence>
<dbReference type="GO" id="GO:0007156">
    <property type="term" value="P:homophilic cell adhesion via plasma membrane adhesion molecules"/>
    <property type="evidence" value="ECO:0007669"/>
    <property type="project" value="InterPro"/>
</dbReference>
<proteinExistence type="predicted"/>
<keyword evidence="10" id="KW-1015">Disulfide bond</keyword>
<organism evidence="16 17">
    <name type="scientific">Diaphorina citri</name>
    <name type="common">Asian citrus psyllid</name>
    <dbReference type="NCBI Taxonomy" id="121845"/>
    <lineage>
        <taxon>Eukaryota</taxon>
        <taxon>Metazoa</taxon>
        <taxon>Ecdysozoa</taxon>
        <taxon>Arthropoda</taxon>
        <taxon>Hexapoda</taxon>
        <taxon>Insecta</taxon>
        <taxon>Pterygota</taxon>
        <taxon>Neoptera</taxon>
        <taxon>Paraneoptera</taxon>
        <taxon>Hemiptera</taxon>
        <taxon>Sternorrhyncha</taxon>
        <taxon>Psylloidea</taxon>
        <taxon>Psyllidae</taxon>
        <taxon>Diaphorininae</taxon>
        <taxon>Diaphorina</taxon>
    </lineage>
</organism>
<dbReference type="FunFam" id="2.60.40.60:FF:000345">
    <property type="entry name" value="Cadherin 2"/>
    <property type="match status" value="1"/>
</dbReference>
<keyword evidence="5" id="KW-0677">Repeat</keyword>
<reference evidence="17" key="1">
    <citation type="submission" date="2025-08" db="UniProtKB">
        <authorList>
            <consortium name="RefSeq"/>
        </authorList>
    </citation>
    <scope>IDENTIFICATION</scope>
</reference>
<dbReference type="Gene3D" id="2.60.40.60">
    <property type="entry name" value="Cadherins"/>
    <property type="match status" value="14"/>
</dbReference>
<keyword evidence="11" id="KW-0325">Glycoprotein</keyword>
<dbReference type="PANTHER" id="PTHR24026">
    <property type="entry name" value="FAT ATYPICAL CADHERIN-RELATED"/>
    <property type="match status" value="1"/>
</dbReference>
<dbReference type="GO" id="GO:0007163">
    <property type="term" value="P:establishment or maintenance of cell polarity"/>
    <property type="evidence" value="ECO:0007669"/>
    <property type="project" value="UniProtKB-ARBA"/>
</dbReference>
<dbReference type="PROSITE" id="PS00232">
    <property type="entry name" value="CADHERIN_1"/>
    <property type="match status" value="5"/>
</dbReference>
<accession>A0A3Q0INN9</accession>